<evidence type="ECO:0000259" key="1">
    <source>
        <dbReference type="Pfam" id="PF22422"/>
    </source>
</evidence>
<dbReference type="Pfam" id="PF22422">
    <property type="entry name" value="MGH1-like_GH"/>
    <property type="match status" value="1"/>
</dbReference>
<dbReference type="InterPro" id="IPR008928">
    <property type="entry name" value="6-hairpin_glycosidase_sf"/>
</dbReference>
<dbReference type="HOGENOM" id="CLU_034536_0_0_0"/>
<organism evidence="2">
    <name type="scientific">Candidatus Moduliflexus flocculans</name>
    <dbReference type="NCBI Taxonomy" id="1499966"/>
    <lineage>
        <taxon>Bacteria</taxon>
        <taxon>Candidatus Moduliflexota</taxon>
        <taxon>Candidatus Moduliflexia</taxon>
        <taxon>Candidatus Moduliflexales</taxon>
        <taxon>Candidatus Moduliflexaceae</taxon>
    </lineage>
</organism>
<dbReference type="AlphaFoldDB" id="A0A0S6W3E1"/>
<dbReference type="InterPro" id="IPR054491">
    <property type="entry name" value="MGH1-like_GH"/>
</dbReference>
<sequence>MFNRDDIQKKYAQALAGLTRNTRIVHGYDVPVLIEGGDYQGIWLECGPLEGLIYGRFAPEIAIANHDIFFALQRDDGYFPCWVRTDRRGSAQIQMVVPIAATAWEVAEKTGREDFLARAYHACARWDDWLATYRNTRGTGLCELFCEYDSGHDNSPRFAAGVPKKCPNDDARQLPAVGKLPYVAPDLSASMYGGRLALAQMADALGRQTDAQRWRERAETLRLSIIKYCYDPEDEFFYDVDLDGNFVKVRGDVITRVFGEHVVEQPMFERIYARYLKNPNEFWTPYPFPSISISEPAFDRALPDNSWGGASQALTALRVPRWMAHYGKQEDLTFLMQRWIEAILRSPDFMQQANPWTGEFATSQGYSPAMCVFIDFVDRLQNDIQKPE</sequence>
<dbReference type="EMBL" id="DF820459">
    <property type="protein sequence ID" value="GAK52946.1"/>
    <property type="molecule type" value="Genomic_DNA"/>
</dbReference>
<protein>
    <recommendedName>
        <fullName evidence="1">Mannosylglycerate hydrolase MGH1-like glycoside hydrolase domain-containing protein</fullName>
    </recommendedName>
</protein>
<dbReference type="GO" id="GO:0005975">
    <property type="term" value="P:carbohydrate metabolic process"/>
    <property type="evidence" value="ECO:0007669"/>
    <property type="project" value="InterPro"/>
</dbReference>
<proteinExistence type="predicted"/>
<accession>A0A0S6W3E1</accession>
<dbReference type="Gene3D" id="1.50.10.10">
    <property type="match status" value="1"/>
</dbReference>
<dbReference type="STRING" id="1499966.U14_04205"/>
<evidence type="ECO:0000313" key="2">
    <source>
        <dbReference type="EMBL" id="GAK52946.1"/>
    </source>
</evidence>
<reference evidence="2" key="1">
    <citation type="journal article" date="2015" name="PeerJ">
        <title>First genomic representation of candidate bacterial phylum KSB3 points to enhanced environmental sensing as a trigger of wastewater bulking.</title>
        <authorList>
            <person name="Sekiguchi Y."/>
            <person name="Ohashi A."/>
            <person name="Parks D.H."/>
            <person name="Yamauchi T."/>
            <person name="Tyson G.W."/>
            <person name="Hugenholtz P."/>
        </authorList>
    </citation>
    <scope>NUCLEOTIDE SEQUENCE [LARGE SCALE GENOMIC DNA]</scope>
</reference>
<dbReference type="Proteomes" id="UP000030700">
    <property type="component" value="Unassembled WGS sequence"/>
</dbReference>
<dbReference type="SUPFAM" id="SSF48208">
    <property type="entry name" value="Six-hairpin glycosidases"/>
    <property type="match status" value="1"/>
</dbReference>
<dbReference type="InterPro" id="IPR012341">
    <property type="entry name" value="6hp_glycosidase-like_sf"/>
</dbReference>
<keyword evidence="3" id="KW-1185">Reference proteome</keyword>
<name>A0A0S6W3E1_9BACT</name>
<gene>
    <name evidence="2" type="ORF">U14_04205</name>
</gene>
<evidence type="ECO:0000313" key="3">
    <source>
        <dbReference type="Proteomes" id="UP000030700"/>
    </source>
</evidence>
<feature type="domain" description="Mannosylglycerate hydrolase MGH1-like glycoside hydrolase" evidence="1">
    <location>
        <begin position="57"/>
        <end position="367"/>
    </location>
</feature>